<name>A0A2G8KIY4_STIJA</name>
<evidence type="ECO:0000256" key="5">
    <source>
        <dbReference type="ARBA" id="ARBA00022714"/>
    </source>
</evidence>
<dbReference type="InterPro" id="IPR045605">
    <property type="entry name" value="KshA-like_C"/>
</dbReference>
<gene>
    <name evidence="18" type="ORF">BSL78_15164</name>
</gene>
<comment type="cofactor">
    <cofactor evidence="1">
        <name>Fe cation</name>
        <dbReference type="ChEBI" id="CHEBI:24875"/>
    </cofactor>
</comment>
<comment type="pathway">
    <text evidence="12">Steroid hormone biosynthesis; dafachronic acid biosynthesis.</text>
</comment>
<organism evidence="18 19">
    <name type="scientific">Stichopus japonicus</name>
    <name type="common">Sea cucumber</name>
    <dbReference type="NCBI Taxonomy" id="307972"/>
    <lineage>
        <taxon>Eukaryota</taxon>
        <taxon>Metazoa</taxon>
        <taxon>Echinodermata</taxon>
        <taxon>Eleutherozoa</taxon>
        <taxon>Echinozoa</taxon>
        <taxon>Holothuroidea</taxon>
        <taxon>Aspidochirotacea</taxon>
        <taxon>Aspidochirotida</taxon>
        <taxon>Stichopodidae</taxon>
        <taxon>Apostichopus</taxon>
    </lineage>
</organism>
<keyword evidence="11" id="KW-0472">Membrane</keyword>
<comment type="pathway">
    <text evidence="3">Hormone biosynthesis.</text>
</comment>
<dbReference type="PANTHER" id="PTHR21266:SF32">
    <property type="entry name" value="CHOLESTEROL 7-DESATURASE NVD"/>
    <property type="match status" value="1"/>
</dbReference>
<keyword evidence="10" id="KW-0411">Iron-sulfur</keyword>
<accession>A0A2G8KIY4</accession>
<evidence type="ECO:0000256" key="13">
    <source>
        <dbReference type="ARBA" id="ARBA00025729"/>
    </source>
</evidence>
<keyword evidence="6" id="KW-0479">Metal-binding</keyword>
<evidence type="ECO:0000256" key="1">
    <source>
        <dbReference type="ARBA" id="ARBA00001962"/>
    </source>
</evidence>
<evidence type="ECO:0000256" key="8">
    <source>
        <dbReference type="ARBA" id="ARBA00023002"/>
    </source>
</evidence>
<dbReference type="PANTHER" id="PTHR21266">
    <property type="entry name" value="IRON-SULFUR DOMAIN CONTAINING PROTEIN"/>
    <property type="match status" value="1"/>
</dbReference>
<dbReference type="UniPathway" id="UPA01020"/>
<evidence type="ECO:0000256" key="11">
    <source>
        <dbReference type="ARBA" id="ARBA00023136"/>
    </source>
</evidence>
<keyword evidence="8" id="KW-0560">Oxidoreductase</keyword>
<evidence type="ECO:0000256" key="14">
    <source>
        <dbReference type="ARBA" id="ARBA00026095"/>
    </source>
</evidence>
<evidence type="ECO:0000256" key="7">
    <source>
        <dbReference type="ARBA" id="ARBA00022989"/>
    </source>
</evidence>
<evidence type="ECO:0000256" key="15">
    <source>
        <dbReference type="ARBA" id="ARBA00047853"/>
    </source>
</evidence>
<comment type="catalytic activity">
    <reaction evidence="15">
        <text>cholesterol + NADH + O2 + H(+) = 7-dehydrocholesterol + NAD(+) + 2 H2O</text>
        <dbReference type="Rhea" id="RHEA:51644"/>
        <dbReference type="ChEBI" id="CHEBI:15377"/>
        <dbReference type="ChEBI" id="CHEBI:15378"/>
        <dbReference type="ChEBI" id="CHEBI:15379"/>
        <dbReference type="ChEBI" id="CHEBI:16113"/>
        <dbReference type="ChEBI" id="CHEBI:17759"/>
        <dbReference type="ChEBI" id="CHEBI:57540"/>
        <dbReference type="ChEBI" id="CHEBI:57945"/>
        <dbReference type="EC" id="1.14.19.21"/>
    </reaction>
    <physiologicalReaction direction="left-to-right" evidence="15">
        <dbReference type="Rhea" id="RHEA:51645"/>
    </physiologicalReaction>
</comment>
<dbReference type="Gene3D" id="3.90.380.10">
    <property type="entry name" value="Naphthalene 1,2-dioxygenase Alpha Subunit, Chain A, domain 1"/>
    <property type="match status" value="1"/>
</dbReference>
<comment type="similarity">
    <text evidence="13">Belongs to the cholesterol 7-desaturase family.</text>
</comment>
<protein>
    <recommendedName>
        <fullName evidence="14">cholesterol 7-desaturase</fullName>
        <ecNumber evidence="14">1.14.19.21</ecNumber>
    </recommendedName>
</protein>
<dbReference type="GO" id="GO:0005737">
    <property type="term" value="C:cytoplasm"/>
    <property type="evidence" value="ECO:0007669"/>
    <property type="project" value="TreeGrafter"/>
</dbReference>
<evidence type="ECO:0000256" key="9">
    <source>
        <dbReference type="ARBA" id="ARBA00023004"/>
    </source>
</evidence>
<evidence type="ECO:0000256" key="16">
    <source>
        <dbReference type="ARBA" id="ARBA00049548"/>
    </source>
</evidence>
<dbReference type="PROSITE" id="PS51296">
    <property type="entry name" value="RIESKE"/>
    <property type="match status" value="1"/>
</dbReference>
<sequence>MGANIAVGGRVKGNCLECPFHGWSFEGKTGEVQSIPYASKIPSNAKTKHYKCLELNGIIHLWYHAEGEEPSWYPPDVKDIQAGKMKYHGKTDHVVNAHIEEIPENGADLNHLTHLHEPILFTGRDLRHTTGGLGQYMSHLWEGEWHQDKDISHIGVLNLKTKIAVLGVTLPAIEINAKAEQVGPGLVYLHIFLPIFGEALLIQTVTPLEPLLQEVQHTVFAVPGMPRILAKFALWAESVQFERDLMVWNHKTYEAKPMLTKEDHLVGKHRRWYSQFYSENSPRFQFKKKDGLDW</sequence>
<dbReference type="Pfam" id="PF19298">
    <property type="entry name" value="KshA_C"/>
    <property type="match status" value="1"/>
</dbReference>
<dbReference type="GO" id="GO:0170056">
    <property type="term" value="F:cholesterol 7-desaturase [NAD(P)H] activity"/>
    <property type="evidence" value="ECO:0007669"/>
    <property type="project" value="UniProtKB-EC"/>
</dbReference>
<dbReference type="GO" id="GO:0016020">
    <property type="term" value="C:membrane"/>
    <property type="evidence" value="ECO:0007669"/>
    <property type="project" value="UniProtKB-SubCell"/>
</dbReference>
<reference evidence="18 19" key="1">
    <citation type="journal article" date="2017" name="PLoS Biol.">
        <title>The sea cucumber genome provides insights into morphological evolution and visceral regeneration.</title>
        <authorList>
            <person name="Zhang X."/>
            <person name="Sun L."/>
            <person name="Yuan J."/>
            <person name="Sun Y."/>
            <person name="Gao Y."/>
            <person name="Zhang L."/>
            <person name="Li S."/>
            <person name="Dai H."/>
            <person name="Hamel J.F."/>
            <person name="Liu C."/>
            <person name="Yu Y."/>
            <person name="Liu S."/>
            <person name="Lin W."/>
            <person name="Guo K."/>
            <person name="Jin S."/>
            <person name="Xu P."/>
            <person name="Storey K.B."/>
            <person name="Huan P."/>
            <person name="Zhang T."/>
            <person name="Zhou Y."/>
            <person name="Zhang J."/>
            <person name="Lin C."/>
            <person name="Li X."/>
            <person name="Xing L."/>
            <person name="Huo D."/>
            <person name="Sun M."/>
            <person name="Wang L."/>
            <person name="Mercier A."/>
            <person name="Li F."/>
            <person name="Yang H."/>
            <person name="Xiang J."/>
        </authorList>
    </citation>
    <scope>NUCLEOTIDE SEQUENCE [LARGE SCALE GENOMIC DNA]</scope>
    <source>
        <strain evidence="18">Shaxun</strain>
        <tissue evidence="18">Muscle</tissue>
    </source>
</reference>
<keyword evidence="7" id="KW-1133">Transmembrane helix</keyword>
<keyword evidence="19" id="KW-1185">Reference proteome</keyword>
<dbReference type="Pfam" id="PF00355">
    <property type="entry name" value="Rieske"/>
    <property type="match status" value="1"/>
</dbReference>
<feature type="domain" description="Rieske" evidence="17">
    <location>
        <begin position="1"/>
        <end position="61"/>
    </location>
</feature>
<evidence type="ECO:0000313" key="19">
    <source>
        <dbReference type="Proteomes" id="UP000230750"/>
    </source>
</evidence>
<dbReference type="InterPro" id="IPR036922">
    <property type="entry name" value="Rieske_2Fe-2S_sf"/>
</dbReference>
<dbReference type="STRING" id="307972.A0A2G8KIY4"/>
<dbReference type="InterPro" id="IPR050584">
    <property type="entry name" value="Cholesterol_7-desaturase"/>
</dbReference>
<dbReference type="GO" id="GO:0008203">
    <property type="term" value="P:cholesterol metabolic process"/>
    <property type="evidence" value="ECO:0007669"/>
    <property type="project" value="InterPro"/>
</dbReference>
<dbReference type="EC" id="1.14.19.21" evidence="14"/>
<dbReference type="GO" id="GO:0046872">
    <property type="term" value="F:metal ion binding"/>
    <property type="evidence" value="ECO:0007669"/>
    <property type="project" value="UniProtKB-KW"/>
</dbReference>
<dbReference type="OrthoDB" id="426882at2759"/>
<dbReference type="AlphaFoldDB" id="A0A2G8KIY4"/>
<evidence type="ECO:0000313" key="18">
    <source>
        <dbReference type="EMBL" id="PIK47956.1"/>
    </source>
</evidence>
<evidence type="ECO:0000256" key="4">
    <source>
        <dbReference type="ARBA" id="ARBA00022692"/>
    </source>
</evidence>
<dbReference type="Gene3D" id="2.102.10.10">
    <property type="entry name" value="Rieske [2Fe-2S] iron-sulphur domain"/>
    <property type="match status" value="1"/>
</dbReference>
<comment type="caution">
    <text evidence="18">The sequence shown here is derived from an EMBL/GenBank/DDBJ whole genome shotgun (WGS) entry which is preliminary data.</text>
</comment>
<evidence type="ECO:0000256" key="2">
    <source>
        <dbReference type="ARBA" id="ARBA00004370"/>
    </source>
</evidence>
<dbReference type="Proteomes" id="UP000230750">
    <property type="component" value="Unassembled WGS sequence"/>
</dbReference>
<dbReference type="SUPFAM" id="SSF50022">
    <property type="entry name" value="ISP domain"/>
    <property type="match status" value="1"/>
</dbReference>
<evidence type="ECO:0000256" key="12">
    <source>
        <dbReference type="ARBA" id="ARBA00025712"/>
    </source>
</evidence>
<dbReference type="EMBL" id="MRZV01000547">
    <property type="protein sequence ID" value="PIK47956.1"/>
    <property type="molecule type" value="Genomic_DNA"/>
</dbReference>
<dbReference type="GO" id="GO:0051537">
    <property type="term" value="F:2 iron, 2 sulfur cluster binding"/>
    <property type="evidence" value="ECO:0007669"/>
    <property type="project" value="UniProtKB-KW"/>
</dbReference>
<comment type="subcellular location">
    <subcellularLocation>
        <location evidence="2">Membrane</location>
    </subcellularLocation>
</comment>
<comment type="catalytic activity">
    <reaction evidence="16">
        <text>cholesterol + NADPH + O2 + H(+) = 7-dehydrocholesterol + NADP(+) + 2 H2O</text>
        <dbReference type="Rhea" id="RHEA:45024"/>
        <dbReference type="ChEBI" id="CHEBI:15377"/>
        <dbReference type="ChEBI" id="CHEBI:15378"/>
        <dbReference type="ChEBI" id="CHEBI:15379"/>
        <dbReference type="ChEBI" id="CHEBI:16113"/>
        <dbReference type="ChEBI" id="CHEBI:17759"/>
        <dbReference type="ChEBI" id="CHEBI:57783"/>
        <dbReference type="ChEBI" id="CHEBI:58349"/>
        <dbReference type="EC" id="1.14.19.21"/>
    </reaction>
    <physiologicalReaction direction="left-to-right" evidence="16">
        <dbReference type="Rhea" id="RHEA:45025"/>
    </physiologicalReaction>
</comment>
<evidence type="ECO:0000256" key="10">
    <source>
        <dbReference type="ARBA" id="ARBA00023014"/>
    </source>
</evidence>
<keyword evidence="4" id="KW-0812">Transmembrane</keyword>
<evidence type="ECO:0000256" key="6">
    <source>
        <dbReference type="ARBA" id="ARBA00022723"/>
    </source>
</evidence>
<evidence type="ECO:0000256" key="3">
    <source>
        <dbReference type="ARBA" id="ARBA00004972"/>
    </source>
</evidence>
<evidence type="ECO:0000259" key="17">
    <source>
        <dbReference type="PROSITE" id="PS51296"/>
    </source>
</evidence>
<keyword evidence="9" id="KW-0408">Iron</keyword>
<keyword evidence="5" id="KW-0001">2Fe-2S</keyword>
<dbReference type="SUPFAM" id="SSF55961">
    <property type="entry name" value="Bet v1-like"/>
    <property type="match status" value="1"/>
</dbReference>
<dbReference type="InterPro" id="IPR017941">
    <property type="entry name" value="Rieske_2Fe-2S"/>
</dbReference>
<proteinExistence type="inferred from homology"/>